<name>A0A830H6C1_9CHLO</name>
<accession>A0A830H6C1</accession>
<evidence type="ECO:0000313" key="3">
    <source>
        <dbReference type="Proteomes" id="UP000660262"/>
    </source>
</evidence>
<dbReference type="AlphaFoldDB" id="A0A830H6C1"/>
<feature type="compositionally biased region" description="Acidic residues" evidence="1">
    <location>
        <begin position="18"/>
        <end position="33"/>
    </location>
</feature>
<comment type="caution">
    <text evidence="2">The sequence shown here is derived from an EMBL/GenBank/DDBJ whole genome shotgun (WGS) entry which is preliminary data.</text>
</comment>
<keyword evidence="3" id="KW-1185">Reference proteome</keyword>
<dbReference type="Proteomes" id="UP000660262">
    <property type="component" value="Unassembled WGS sequence"/>
</dbReference>
<protein>
    <submittedName>
        <fullName evidence="2">Uncharacterized protein</fullName>
    </submittedName>
</protein>
<sequence length="107" mass="12032">MDLTFTPQKVQDDTTSSEVDDTDEDDDDDDSDSDGMTARAKRKKRQRALAEMSEAGHPQAVPRRLQDVRKWLKDSPPQTNCTRVKSRSEAEVMVCEICEAAGAKEMK</sequence>
<reference evidence="2" key="1">
    <citation type="submission" date="2020-10" db="EMBL/GenBank/DDBJ databases">
        <title>Unveiling of a novel bifunctional photoreceptor, Dualchrome1, isolated from a cosmopolitan green alga.</title>
        <authorList>
            <person name="Suzuki S."/>
            <person name="Kawachi M."/>
        </authorList>
    </citation>
    <scope>NUCLEOTIDE SEQUENCE</scope>
    <source>
        <strain evidence="2">NIES 2893</strain>
    </source>
</reference>
<organism evidence="2 3">
    <name type="scientific">Pycnococcus provasolii</name>
    <dbReference type="NCBI Taxonomy" id="41880"/>
    <lineage>
        <taxon>Eukaryota</taxon>
        <taxon>Viridiplantae</taxon>
        <taxon>Chlorophyta</taxon>
        <taxon>Pseudoscourfieldiophyceae</taxon>
        <taxon>Pseudoscourfieldiales</taxon>
        <taxon>Pycnococcaceae</taxon>
        <taxon>Pycnococcus</taxon>
    </lineage>
</organism>
<evidence type="ECO:0000256" key="1">
    <source>
        <dbReference type="SAM" id="MobiDB-lite"/>
    </source>
</evidence>
<proteinExistence type="predicted"/>
<feature type="region of interest" description="Disordered" evidence="1">
    <location>
        <begin position="1"/>
        <end position="63"/>
    </location>
</feature>
<dbReference type="EMBL" id="BNJQ01000001">
    <property type="protein sequence ID" value="GHP01590.1"/>
    <property type="molecule type" value="Genomic_DNA"/>
</dbReference>
<gene>
    <name evidence="2" type="ORF">PPROV_000034600</name>
</gene>
<evidence type="ECO:0000313" key="2">
    <source>
        <dbReference type="EMBL" id="GHP01590.1"/>
    </source>
</evidence>